<dbReference type="RefSeq" id="WP_152824803.1">
    <property type="nucleotide sequence ID" value="NZ_WHUT02000003.1"/>
</dbReference>
<name>A0A8X8KMK2_9RHOB</name>
<keyword evidence="4" id="KW-1185">Reference proteome</keyword>
<dbReference type="Pfam" id="PF01569">
    <property type="entry name" value="PAP2"/>
    <property type="match status" value="1"/>
</dbReference>
<comment type="caution">
    <text evidence="3">The sequence shown here is derived from an EMBL/GenBank/DDBJ whole genome shotgun (WGS) entry which is preliminary data.</text>
</comment>
<accession>A0A8X8KMK2</accession>
<dbReference type="InterPro" id="IPR036938">
    <property type="entry name" value="PAP2/HPO_sf"/>
</dbReference>
<evidence type="ECO:0000313" key="4">
    <source>
        <dbReference type="Proteomes" id="UP000484076"/>
    </source>
</evidence>
<feature type="signal peptide" evidence="1">
    <location>
        <begin position="1"/>
        <end position="25"/>
    </location>
</feature>
<evidence type="ECO:0000256" key="1">
    <source>
        <dbReference type="SAM" id="SignalP"/>
    </source>
</evidence>
<keyword evidence="1" id="KW-0732">Signal</keyword>
<reference evidence="3" key="1">
    <citation type="submission" date="2020-05" db="EMBL/GenBank/DDBJ databases">
        <title>Fertoebacter nigrum gen. nov., sp. nov., a new member of the family Rhodobacteraceae.</title>
        <authorList>
            <person name="Szuroczki S."/>
            <person name="Abbaszade G."/>
            <person name="Buni D."/>
            <person name="Schumann P."/>
            <person name="Toth E."/>
        </authorList>
    </citation>
    <scope>NUCLEOTIDE SEQUENCE</scope>
    <source>
        <strain evidence="3">RG-N-1a</strain>
    </source>
</reference>
<dbReference type="PANTHER" id="PTHR34599:SF2">
    <property type="entry name" value="TRAF-TYPE DOMAIN-CONTAINING PROTEIN"/>
    <property type="match status" value="1"/>
</dbReference>
<dbReference type="InterPro" id="IPR052559">
    <property type="entry name" value="V-haloperoxidase"/>
</dbReference>
<gene>
    <name evidence="3" type="ORF">GEU84_006380</name>
</gene>
<dbReference type="PANTHER" id="PTHR34599">
    <property type="entry name" value="PEROXIDASE-RELATED"/>
    <property type="match status" value="1"/>
</dbReference>
<protein>
    <submittedName>
        <fullName evidence="3">Vanadium-dependent haloperoxidase</fullName>
    </submittedName>
</protein>
<dbReference type="AlphaFoldDB" id="A0A8X8KMK2"/>
<evidence type="ECO:0000313" key="3">
    <source>
        <dbReference type="EMBL" id="NUB44000.1"/>
    </source>
</evidence>
<feature type="domain" description="Phosphatidic acid phosphatase type 2/haloperoxidase" evidence="2">
    <location>
        <begin position="305"/>
        <end position="433"/>
    </location>
</feature>
<dbReference type="CDD" id="cd03398">
    <property type="entry name" value="PAP2_haloperoxidase"/>
    <property type="match status" value="1"/>
</dbReference>
<proteinExistence type="predicted"/>
<dbReference type="EMBL" id="WHUT02000003">
    <property type="protein sequence ID" value="NUB44000.1"/>
    <property type="molecule type" value="Genomic_DNA"/>
</dbReference>
<evidence type="ECO:0000259" key="2">
    <source>
        <dbReference type="Pfam" id="PF01569"/>
    </source>
</evidence>
<dbReference type="Proteomes" id="UP000484076">
    <property type="component" value="Unassembled WGS sequence"/>
</dbReference>
<organism evidence="3 4">
    <name type="scientific">Fertoeibacter niger</name>
    <dbReference type="NCBI Taxonomy" id="2656921"/>
    <lineage>
        <taxon>Bacteria</taxon>
        <taxon>Pseudomonadati</taxon>
        <taxon>Pseudomonadota</taxon>
        <taxon>Alphaproteobacteria</taxon>
        <taxon>Rhodobacterales</taxon>
        <taxon>Paracoccaceae</taxon>
        <taxon>Fertoeibacter</taxon>
    </lineage>
</organism>
<dbReference type="Gene3D" id="1.10.606.20">
    <property type="match status" value="1"/>
</dbReference>
<dbReference type="SUPFAM" id="SSF48317">
    <property type="entry name" value="Acid phosphatase/Vanadium-dependent haloperoxidase"/>
    <property type="match status" value="1"/>
</dbReference>
<feature type="chain" id="PRO_5036500044" evidence="1">
    <location>
        <begin position="26"/>
        <end position="436"/>
    </location>
</feature>
<sequence>MILLSRLCAAFLLALCVWSPGVARAAAPEKVLHDWYRLILELVRHTPTYSPPVASRSFAYLGVTAHEAVAGGSDDLLSLAGQLNGLTTLPERQQGAAYDEAVVLNAALTQAVEAYFGNTGPTGQRAMAAMGTRLRDRVTEGVAPDVVARSIAQGEAVAAHVLAWSADDGGAVIENMGFPQTYTPGAAPESWVPTNATVRQQQAPLLPDWGNNRTFAMPDGKTCPLPPPPAYSEDPASDFYREAMEVVEAKANLTPEHIHIARSWSDDPMLSTTPPGHWVSIARQVLERDNAPFDRQVEVHALLGVGLADSFIGCWDAKFRYDLLRPVTYIRRVIDPAWEPLLITPPFPEYPSGHSTQSGAADVILTALFGDDFAFEDNTMAPDGLAPRQFPSFHAAAEEAGISRLYGGIHFRAAIEQGLAQGRCIGAHTIALTTRR</sequence>
<dbReference type="InterPro" id="IPR000326">
    <property type="entry name" value="PAP2/HPO"/>
</dbReference>